<protein>
    <recommendedName>
        <fullName evidence="3">DUF2158 domain-containing protein</fullName>
    </recommendedName>
</protein>
<evidence type="ECO:0000313" key="2">
    <source>
        <dbReference type="Proteomes" id="UP000239872"/>
    </source>
</evidence>
<accession>A0A2S7SSM2</accession>
<dbReference type="AlphaFoldDB" id="A0A2S7SSM2"/>
<dbReference type="Pfam" id="PF09926">
    <property type="entry name" value="DUF2158"/>
    <property type="match status" value="1"/>
</dbReference>
<gene>
    <name evidence="1" type="ORF">CJD36_016975</name>
</gene>
<dbReference type="RefSeq" id="WP_105040402.1">
    <property type="nucleotide sequence ID" value="NZ_PPSL01000005.1"/>
</dbReference>
<dbReference type="InterPro" id="IPR019226">
    <property type="entry name" value="DUF2158"/>
</dbReference>
<sequence>MELLFATGDRVRLISGGPEMTIRGLHFDVLANEYRDDMYDCIWFDKNSHGKEEVHYCPFYDHELVKTKPESK</sequence>
<dbReference type="OrthoDB" id="1264301at2"/>
<proteinExistence type="predicted"/>
<comment type="caution">
    <text evidence="1">The sequence shown here is derived from an EMBL/GenBank/DDBJ whole genome shotgun (WGS) entry which is preliminary data.</text>
</comment>
<dbReference type="Proteomes" id="UP000239872">
    <property type="component" value="Unassembled WGS sequence"/>
</dbReference>
<evidence type="ECO:0000313" key="1">
    <source>
        <dbReference type="EMBL" id="PQJ09631.1"/>
    </source>
</evidence>
<name>A0A2S7SSM2_9BACT</name>
<reference evidence="1 2" key="1">
    <citation type="submission" date="2018-01" db="EMBL/GenBank/DDBJ databases">
        <title>A novel member of the phylum Bacteroidetes isolated from glacier ice.</title>
        <authorList>
            <person name="Liu Q."/>
            <person name="Xin Y.-H."/>
        </authorList>
    </citation>
    <scope>NUCLEOTIDE SEQUENCE [LARGE SCALE GENOMIC DNA]</scope>
    <source>
        <strain evidence="1 2">RB1R16</strain>
    </source>
</reference>
<organism evidence="1 2">
    <name type="scientific">Flavipsychrobacter stenotrophus</name>
    <dbReference type="NCBI Taxonomy" id="2077091"/>
    <lineage>
        <taxon>Bacteria</taxon>
        <taxon>Pseudomonadati</taxon>
        <taxon>Bacteroidota</taxon>
        <taxon>Chitinophagia</taxon>
        <taxon>Chitinophagales</taxon>
        <taxon>Chitinophagaceae</taxon>
        <taxon>Flavipsychrobacter</taxon>
    </lineage>
</organism>
<dbReference type="EMBL" id="PPSL01000005">
    <property type="protein sequence ID" value="PQJ09631.1"/>
    <property type="molecule type" value="Genomic_DNA"/>
</dbReference>
<keyword evidence="2" id="KW-1185">Reference proteome</keyword>
<evidence type="ECO:0008006" key="3">
    <source>
        <dbReference type="Google" id="ProtNLM"/>
    </source>
</evidence>